<dbReference type="AlphaFoldDB" id="A0AAE3KGW1"/>
<dbReference type="NCBIfam" id="NF000499">
    <property type="entry name" value="Erm23S_rRNA_broad"/>
    <property type="match status" value="1"/>
</dbReference>
<evidence type="ECO:0000256" key="3">
    <source>
        <dbReference type="ARBA" id="ARBA00022691"/>
    </source>
</evidence>
<dbReference type="EMBL" id="JAMTCK010000007">
    <property type="protein sequence ID" value="MCP2166640.1"/>
    <property type="molecule type" value="Genomic_DNA"/>
</dbReference>
<evidence type="ECO:0000256" key="1">
    <source>
        <dbReference type="ARBA" id="ARBA00022603"/>
    </source>
</evidence>
<dbReference type="SMART" id="SM00650">
    <property type="entry name" value="rADc"/>
    <property type="match status" value="1"/>
</dbReference>
<keyword evidence="1 5" id="KW-0489">Methyltransferase</keyword>
<dbReference type="Gene3D" id="3.40.50.150">
    <property type="entry name" value="Vaccinia Virus protein VP39"/>
    <property type="match status" value="1"/>
</dbReference>
<feature type="binding site" evidence="5">
    <location>
        <position position="100"/>
    </location>
    <ligand>
        <name>S-adenosyl-L-methionine</name>
        <dbReference type="ChEBI" id="CHEBI:59789"/>
    </ligand>
</feature>
<reference evidence="8" key="1">
    <citation type="submission" date="2022-06" db="EMBL/GenBank/DDBJ databases">
        <title>Genomic Encyclopedia of Archaeal and Bacterial Type Strains, Phase II (KMG-II): from individual species to whole genera.</title>
        <authorList>
            <person name="Goeker M."/>
        </authorList>
    </citation>
    <scope>NUCLEOTIDE SEQUENCE</scope>
    <source>
        <strain evidence="8">DSM 43935</strain>
    </source>
</reference>
<dbReference type="GO" id="GO:0000179">
    <property type="term" value="F:rRNA (adenine-N6,N6-)-dimethyltransferase activity"/>
    <property type="evidence" value="ECO:0007669"/>
    <property type="project" value="UniProtKB-UniRule"/>
</dbReference>
<dbReference type="CDD" id="cd02440">
    <property type="entry name" value="AdoMet_MTases"/>
    <property type="match status" value="1"/>
</dbReference>
<proteinExistence type="inferred from homology"/>
<gene>
    <name evidence="8" type="ORF">LX83_003508</name>
</gene>
<keyword evidence="3 5" id="KW-0949">S-adenosyl-L-methionine</keyword>
<feature type="compositionally biased region" description="Basic and acidic residues" evidence="6">
    <location>
        <begin position="1"/>
        <end position="13"/>
    </location>
</feature>
<keyword evidence="9" id="KW-1185">Reference proteome</keyword>
<evidence type="ECO:0000259" key="7">
    <source>
        <dbReference type="SMART" id="SM00650"/>
    </source>
</evidence>
<dbReference type="InterPro" id="IPR029063">
    <property type="entry name" value="SAM-dependent_MTases_sf"/>
</dbReference>
<dbReference type="Proteomes" id="UP001206128">
    <property type="component" value="Unassembled WGS sequence"/>
</dbReference>
<feature type="binding site" evidence="5">
    <location>
        <position position="27"/>
    </location>
    <ligand>
        <name>S-adenosyl-L-methionine</name>
        <dbReference type="ChEBI" id="CHEBI:59789"/>
    </ligand>
</feature>
<dbReference type="RefSeq" id="WP_253772694.1">
    <property type="nucleotide sequence ID" value="NZ_JAMTCK010000007.1"/>
</dbReference>
<dbReference type="InterPro" id="IPR001737">
    <property type="entry name" value="KsgA/Erm"/>
</dbReference>
<feature type="region of interest" description="Disordered" evidence="6">
    <location>
        <begin position="1"/>
        <end position="22"/>
    </location>
</feature>
<name>A0AAE3KGW1_9PSEU</name>
<dbReference type="PANTHER" id="PTHR11727:SF7">
    <property type="entry name" value="DIMETHYLADENOSINE TRANSFERASE-RELATED"/>
    <property type="match status" value="1"/>
</dbReference>
<dbReference type="Pfam" id="PF00398">
    <property type="entry name" value="RrnaAD"/>
    <property type="match status" value="1"/>
</dbReference>
<protein>
    <submittedName>
        <fullName evidence="8">23S rRNA (Adenine-N6)-dimethyltransferase</fullName>
    </submittedName>
</protein>
<dbReference type="InterPro" id="IPR020598">
    <property type="entry name" value="rRNA_Ade_methylase_Trfase_N"/>
</dbReference>
<feature type="binding site" evidence="5">
    <location>
        <position position="116"/>
    </location>
    <ligand>
        <name>S-adenosyl-L-methionine</name>
        <dbReference type="ChEBI" id="CHEBI:59789"/>
    </ligand>
</feature>
<accession>A0AAE3KGW1</accession>
<comment type="similarity">
    <text evidence="5">Belongs to the class I-like SAM-binding methyltransferase superfamily. rRNA adenine N(6)-methyltransferase family.</text>
</comment>
<feature type="domain" description="Ribosomal RNA adenine methylase transferase N-terminal" evidence="7">
    <location>
        <begin position="34"/>
        <end position="198"/>
    </location>
</feature>
<evidence type="ECO:0000256" key="6">
    <source>
        <dbReference type="SAM" id="MobiDB-lite"/>
    </source>
</evidence>
<comment type="caution">
    <text evidence="8">The sequence shown here is derived from an EMBL/GenBank/DDBJ whole genome shotgun (WGS) entry which is preliminary data.</text>
</comment>
<dbReference type="InterPro" id="IPR023165">
    <property type="entry name" value="rRNA_Ade_diMease-like_C"/>
</dbReference>
<keyword evidence="2 5" id="KW-0808">Transferase</keyword>
<evidence type="ECO:0000313" key="8">
    <source>
        <dbReference type="EMBL" id="MCP2166640.1"/>
    </source>
</evidence>
<evidence type="ECO:0000313" key="9">
    <source>
        <dbReference type="Proteomes" id="UP001206128"/>
    </source>
</evidence>
<dbReference type="InterPro" id="IPR020596">
    <property type="entry name" value="rRNA_Ade_Mease_Trfase_CS"/>
</dbReference>
<sequence length="272" mass="30050">MPHPAQREDEHRSRGGRHQARRRLSQNFLRDPAAIAALVRAARPGAQDLLVEVGAGDGALTRVLVRHCRGLIAYEIDPPLAAKLAELGRNQHRLRVVRGDFLLARPPAEPFAVVGNIPFGATAAIVDWCLRAPSLTSATMLTQWEYARKRSGDYGRWSMLTVSSWPSFHWRLLGRIPRTSFHPVPATDAGILRLDRRPSALLPPGQLAAFARFVQLGFGGVGGSLHASLRRRYPAGRVSAAFHRADLDPRTVVAFVAPDQWLTLFRALHLGR</sequence>
<organism evidence="8 9">
    <name type="scientific">Goodfellowiella coeruleoviolacea</name>
    <dbReference type="NCBI Taxonomy" id="334858"/>
    <lineage>
        <taxon>Bacteria</taxon>
        <taxon>Bacillati</taxon>
        <taxon>Actinomycetota</taxon>
        <taxon>Actinomycetes</taxon>
        <taxon>Pseudonocardiales</taxon>
        <taxon>Pseudonocardiaceae</taxon>
        <taxon>Goodfellowiella</taxon>
    </lineage>
</organism>
<feature type="binding site" evidence="5">
    <location>
        <position position="29"/>
    </location>
    <ligand>
        <name>S-adenosyl-L-methionine</name>
        <dbReference type="ChEBI" id="CHEBI:59789"/>
    </ligand>
</feature>
<dbReference type="NCBIfam" id="NF000337">
    <property type="entry name" value="erm_SHROVE"/>
    <property type="match status" value="1"/>
</dbReference>
<dbReference type="GO" id="GO:0003723">
    <property type="term" value="F:RNA binding"/>
    <property type="evidence" value="ECO:0007669"/>
    <property type="project" value="UniProtKB-UniRule"/>
</dbReference>
<dbReference type="Gene3D" id="1.10.8.100">
    <property type="entry name" value="Ribosomal RNA adenine dimethylase-like, domain 2"/>
    <property type="match status" value="1"/>
</dbReference>
<feature type="binding site" evidence="5">
    <location>
        <position position="54"/>
    </location>
    <ligand>
        <name>S-adenosyl-L-methionine</name>
        <dbReference type="ChEBI" id="CHEBI:59789"/>
    </ligand>
</feature>
<evidence type="ECO:0000256" key="2">
    <source>
        <dbReference type="ARBA" id="ARBA00022679"/>
    </source>
</evidence>
<dbReference type="SUPFAM" id="SSF53335">
    <property type="entry name" value="S-adenosyl-L-methionine-dependent methyltransferases"/>
    <property type="match status" value="1"/>
</dbReference>
<dbReference type="GO" id="GO:0005829">
    <property type="term" value="C:cytosol"/>
    <property type="evidence" value="ECO:0007669"/>
    <property type="project" value="TreeGrafter"/>
</dbReference>
<dbReference type="PROSITE" id="PS01131">
    <property type="entry name" value="RRNA_A_DIMETH"/>
    <property type="match status" value="1"/>
</dbReference>
<feature type="binding site" evidence="5">
    <location>
        <position position="75"/>
    </location>
    <ligand>
        <name>S-adenosyl-L-methionine</name>
        <dbReference type="ChEBI" id="CHEBI:59789"/>
    </ligand>
</feature>
<dbReference type="PROSITE" id="PS51689">
    <property type="entry name" value="SAM_RNA_A_N6_MT"/>
    <property type="match status" value="1"/>
</dbReference>
<evidence type="ECO:0000256" key="5">
    <source>
        <dbReference type="PROSITE-ProRule" id="PRU01026"/>
    </source>
</evidence>
<evidence type="ECO:0000256" key="4">
    <source>
        <dbReference type="ARBA" id="ARBA00022884"/>
    </source>
</evidence>
<dbReference type="PANTHER" id="PTHR11727">
    <property type="entry name" value="DIMETHYLADENOSINE TRANSFERASE"/>
    <property type="match status" value="1"/>
</dbReference>
<keyword evidence="4 5" id="KW-0694">RNA-binding</keyword>